<dbReference type="InterPro" id="IPR014729">
    <property type="entry name" value="Rossmann-like_a/b/a_fold"/>
</dbReference>
<accession>A0A1I6IAE1</accession>
<reference evidence="4" key="1">
    <citation type="submission" date="2016-10" db="EMBL/GenBank/DDBJ databases">
        <authorList>
            <person name="Varghese N."/>
            <person name="Submissions S."/>
        </authorList>
    </citation>
    <scope>NUCLEOTIDE SEQUENCE [LARGE SCALE GENOMIC DNA]</scope>
    <source>
        <strain evidence="4">CGMCC 1.8711</strain>
    </source>
</reference>
<dbReference type="Proteomes" id="UP000243250">
    <property type="component" value="Unassembled WGS sequence"/>
</dbReference>
<dbReference type="CDD" id="cd00293">
    <property type="entry name" value="USP-like"/>
    <property type="match status" value="2"/>
</dbReference>
<feature type="domain" description="UspA" evidence="2">
    <location>
        <begin position="152"/>
        <end position="291"/>
    </location>
</feature>
<dbReference type="OrthoDB" id="105697at2157"/>
<gene>
    <name evidence="3" type="ORF">SAMN04488124_2935</name>
</gene>
<evidence type="ECO:0000313" key="3">
    <source>
        <dbReference type="EMBL" id="SFR63653.1"/>
    </source>
</evidence>
<dbReference type="Pfam" id="PF00582">
    <property type="entry name" value="Usp"/>
    <property type="match status" value="2"/>
</dbReference>
<dbReference type="PANTHER" id="PTHR46268:SF6">
    <property type="entry name" value="UNIVERSAL STRESS PROTEIN UP12"/>
    <property type="match status" value="1"/>
</dbReference>
<evidence type="ECO:0000256" key="1">
    <source>
        <dbReference type="ARBA" id="ARBA00008791"/>
    </source>
</evidence>
<dbReference type="EMBL" id="FOYS01000005">
    <property type="protein sequence ID" value="SFR63653.1"/>
    <property type="molecule type" value="Genomic_DNA"/>
</dbReference>
<protein>
    <submittedName>
        <fullName evidence="3">Nucleotide-binding universal stress protein, UspA family</fullName>
    </submittedName>
</protein>
<dbReference type="PANTHER" id="PTHR46268">
    <property type="entry name" value="STRESS RESPONSE PROTEIN NHAX"/>
    <property type="match status" value="1"/>
</dbReference>
<dbReference type="PRINTS" id="PR01438">
    <property type="entry name" value="UNVRSLSTRESS"/>
</dbReference>
<dbReference type="SUPFAM" id="SSF52402">
    <property type="entry name" value="Adenine nucleotide alpha hydrolases-like"/>
    <property type="match status" value="2"/>
</dbReference>
<dbReference type="InterPro" id="IPR006016">
    <property type="entry name" value="UspA"/>
</dbReference>
<evidence type="ECO:0000313" key="4">
    <source>
        <dbReference type="Proteomes" id="UP000243250"/>
    </source>
</evidence>
<dbReference type="InterPro" id="IPR006015">
    <property type="entry name" value="Universal_stress_UspA"/>
</dbReference>
<dbReference type="AlphaFoldDB" id="A0A1I6IAE1"/>
<dbReference type="RefSeq" id="WP_089882305.1">
    <property type="nucleotide sequence ID" value="NZ_FOYS01000005.1"/>
</dbReference>
<organism evidence="3 4">
    <name type="scientific">Halogeometricum limi</name>
    <dbReference type="NCBI Taxonomy" id="555875"/>
    <lineage>
        <taxon>Archaea</taxon>
        <taxon>Methanobacteriati</taxon>
        <taxon>Methanobacteriota</taxon>
        <taxon>Stenosarchaea group</taxon>
        <taxon>Halobacteria</taxon>
        <taxon>Halobacteriales</taxon>
        <taxon>Haloferacaceae</taxon>
        <taxon>Halogeometricum</taxon>
    </lineage>
</organism>
<keyword evidence="4" id="KW-1185">Reference proteome</keyword>
<dbReference type="STRING" id="555875.SAMN04488124_2935"/>
<proteinExistence type="inferred from homology"/>
<feature type="domain" description="UspA" evidence="2">
    <location>
        <begin position="1"/>
        <end position="141"/>
    </location>
</feature>
<evidence type="ECO:0000259" key="2">
    <source>
        <dbReference type="Pfam" id="PF00582"/>
    </source>
</evidence>
<comment type="similarity">
    <text evidence="1">Belongs to the universal stress protein A family.</text>
</comment>
<sequence length="299" mass="31535">MYDRVLITTDGTECSVTAAAHGLALADAFDAEVHVVTVVDVQAAGGVFDAGGLTADFVEALDARAKKQVEAVASNADPATTVHTEILKGTPSNEILRYARENDADLLVLGTHGRSGVRRVITGSVAERVVRLADVPVLTVREREETSLDTTYDRILVATDASEDAEAAVEHALSLAARFDAEVHVLYVVDTSVIRPKLGNLVPETVRSALETVGKEALAAAEARAEDVGVDAVTEMVDGVPSRKILSYADENGADVVVVGTHGRTGVDRLLLGSTTERILRSASTPVLSVRRGDENGDE</sequence>
<dbReference type="Gene3D" id="3.40.50.620">
    <property type="entry name" value="HUPs"/>
    <property type="match status" value="2"/>
</dbReference>
<name>A0A1I6IAE1_9EURY</name>